<feature type="region of interest" description="Disordered" evidence="1">
    <location>
        <begin position="1"/>
        <end position="26"/>
    </location>
</feature>
<keyword evidence="3" id="KW-1185">Reference proteome</keyword>
<evidence type="ECO:0000313" key="2">
    <source>
        <dbReference type="EMBL" id="KAF9529504.1"/>
    </source>
</evidence>
<evidence type="ECO:0000256" key="1">
    <source>
        <dbReference type="SAM" id="MobiDB-lite"/>
    </source>
</evidence>
<reference evidence="2" key="1">
    <citation type="submission" date="2020-11" db="EMBL/GenBank/DDBJ databases">
        <authorList>
            <consortium name="DOE Joint Genome Institute"/>
            <person name="Ahrendt S."/>
            <person name="Riley R."/>
            <person name="Andreopoulos W."/>
            <person name="Labutti K."/>
            <person name="Pangilinan J."/>
            <person name="Ruiz-Duenas F.J."/>
            <person name="Barrasa J.M."/>
            <person name="Sanchez-Garcia M."/>
            <person name="Camarero S."/>
            <person name="Miyauchi S."/>
            <person name="Serrano A."/>
            <person name="Linde D."/>
            <person name="Babiker R."/>
            <person name="Drula E."/>
            <person name="Ayuso-Fernandez I."/>
            <person name="Pacheco R."/>
            <person name="Padilla G."/>
            <person name="Ferreira P."/>
            <person name="Barriuso J."/>
            <person name="Kellner H."/>
            <person name="Castanera R."/>
            <person name="Alfaro M."/>
            <person name="Ramirez L."/>
            <person name="Pisabarro A.G."/>
            <person name="Kuo A."/>
            <person name="Tritt A."/>
            <person name="Lipzen A."/>
            <person name="He G."/>
            <person name="Yan M."/>
            <person name="Ng V."/>
            <person name="Cullen D."/>
            <person name="Martin F."/>
            <person name="Rosso M.-N."/>
            <person name="Henrissat B."/>
            <person name="Hibbett D."/>
            <person name="Martinez A.T."/>
            <person name="Grigoriev I.V."/>
        </authorList>
    </citation>
    <scope>NUCLEOTIDE SEQUENCE</scope>
    <source>
        <strain evidence="2">CBS 506.95</strain>
    </source>
</reference>
<proteinExistence type="predicted"/>
<dbReference type="Proteomes" id="UP000807306">
    <property type="component" value="Unassembled WGS sequence"/>
</dbReference>
<comment type="caution">
    <text evidence="2">The sequence shown here is derived from an EMBL/GenBank/DDBJ whole genome shotgun (WGS) entry which is preliminary data.</text>
</comment>
<sequence length="147" mass="16352">MILRHSGRRKSKTPRSLVDGGVPSGRSTSTRRLIESFELGFDILAFIQILSVALADERLKGGGNEMDWVRVIVWYGRSWSVIEVIEGQLGVGDCGEAGTSTDLVRPRQSRLLSSTTTTTTNFACRFPKNDNRTKYTGHFCKLLLTTQ</sequence>
<organism evidence="2 3">
    <name type="scientific">Crepidotus variabilis</name>
    <dbReference type="NCBI Taxonomy" id="179855"/>
    <lineage>
        <taxon>Eukaryota</taxon>
        <taxon>Fungi</taxon>
        <taxon>Dikarya</taxon>
        <taxon>Basidiomycota</taxon>
        <taxon>Agaricomycotina</taxon>
        <taxon>Agaricomycetes</taxon>
        <taxon>Agaricomycetidae</taxon>
        <taxon>Agaricales</taxon>
        <taxon>Agaricineae</taxon>
        <taxon>Crepidotaceae</taxon>
        <taxon>Crepidotus</taxon>
    </lineage>
</organism>
<gene>
    <name evidence="2" type="ORF">CPB83DRAFT_268472</name>
</gene>
<accession>A0A9P6JR93</accession>
<dbReference type="EMBL" id="MU157846">
    <property type="protein sequence ID" value="KAF9529504.1"/>
    <property type="molecule type" value="Genomic_DNA"/>
</dbReference>
<feature type="compositionally biased region" description="Basic residues" evidence="1">
    <location>
        <begin position="1"/>
        <end position="13"/>
    </location>
</feature>
<dbReference type="AlphaFoldDB" id="A0A9P6JR93"/>
<evidence type="ECO:0000313" key="3">
    <source>
        <dbReference type="Proteomes" id="UP000807306"/>
    </source>
</evidence>
<protein>
    <submittedName>
        <fullName evidence="2">Uncharacterized protein</fullName>
    </submittedName>
</protein>
<name>A0A9P6JR93_9AGAR</name>